<evidence type="ECO:0000313" key="3">
    <source>
        <dbReference type="Proteomes" id="UP000800235"/>
    </source>
</evidence>
<keyword evidence="1" id="KW-0812">Transmembrane</keyword>
<evidence type="ECO:0000313" key="2">
    <source>
        <dbReference type="EMBL" id="KAF2436734.1"/>
    </source>
</evidence>
<organism evidence="2 3">
    <name type="scientific">Tothia fuscella</name>
    <dbReference type="NCBI Taxonomy" id="1048955"/>
    <lineage>
        <taxon>Eukaryota</taxon>
        <taxon>Fungi</taxon>
        <taxon>Dikarya</taxon>
        <taxon>Ascomycota</taxon>
        <taxon>Pezizomycotina</taxon>
        <taxon>Dothideomycetes</taxon>
        <taxon>Pleosporomycetidae</taxon>
        <taxon>Venturiales</taxon>
        <taxon>Cylindrosympodiaceae</taxon>
        <taxon>Tothia</taxon>
    </lineage>
</organism>
<keyword evidence="1" id="KW-0472">Membrane</keyword>
<sequence>MLYSLIIKEDLNYSVYGDICLSFLRCVFLPLLFFPLLLDFVLLHHSNGLTPQRSKRLANPPTFVTIITRRKQRSLTTVTIKLMTRTPLTSAPAPSLVGLPVPFGGGKPAVLASPQSKRKGNSILCIAY</sequence>
<proteinExistence type="predicted"/>
<reference evidence="2" key="1">
    <citation type="journal article" date="2020" name="Stud. Mycol.">
        <title>101 Dothideomycetes genomes: a test case for predicting lifestyles and emergence of pathogens.</title>
        <authorList>
            <person name="Haridas S."/>
            <person name="Albert R."/>
            <person name="Binder M."/>
            <person name="Bloem J."/>
            <person name="Labutti K."/>
            <person name="Salamov A."/>
            <person name="Andreopoulos B."/>
            <person name="Baker S."/>
            <person name="Barry K."/>
            <person name="Bills G."/>
            <person name="Bluhm B."/>
            <person name="Cannon C."/>
            <person name="Castanera R."/>
            <person name="Culley D."/>
            <person name="Daum C."/>
            <person name="Ezra D."/>
            <person name="Gonzalez J."/>
            <person name="Henrissat B."/>
            <person name="Kuo A."/>
            <person name="Liang C."/>
            <person name="Lipzen A."/>
            <person name="Lutzoni F."/>
            <person name="Magnuson J."/>
            <person name="Mondo S."/>
            <person name="Nolan M."/>
            <person name="Ohm R."/>
            <person name="Pangilinan J."/>
            <person name="Park H.-J."/>
            <person name="Ramirez L."/>
            <person name="Alfaro M."/>
            <person name="Sun H."/>
            <person name="Tritt A."/>
            <person name="Yoshinaga Y."/>
            <person name="Zwiers L.-H."/>
            <person name="Turgeon B."/>
            <person name="Goodwin S."/>
            <person name="Spatafora J."/>
            <person name="Crous P."/>
            <person name="Grigoriev I."/>
        </authorList>
    </citation>
    <scope>NUCLEOTIDE SEQUENCE</scope>
    <source>
        <strain evidence="2">CBS 130266</strain>
    </source>
</reference>
<evidence type="ECO:0000256" key="1">
    <source>
        <dbReference type="SAM" id="Phobius"/>
    </source>
</evidence>
<gene>
    <name evidence="2" type="ORF">EJ08DRAFT_1618</name>
</gene>
<protein>
    <submittedName>
        <fullName evidence="2">Uncharacterized protein</fullName>
    </submittedName>
</protein>
<dbReference type="AlphaFoldDB" id="A0A9P4P1X0"/>
<name>A0A9P4P1X0_9PEZI</name>
<dbReference type="EMBL" id="MU007009">
    <property type="protein sequence ID" value="KAF2436734.1"/>
    <property type="molecule type" value="Genomic_DNA"/>
</dbReference>
<accession>A0A9P4P1X0</accession>
<comment type="caution">
    <text evidence="2">The sequence shown here is derived from an EMBL/GenBank/DDBJ whole genome shotgun (WGS) entry which is preliminary data.</text>
</comment>
<dbReference type="Proteomes" id="UP000800235">
    <property type="component" value="Unassembled WGS sequence"/>
</dbReference>
<keyword evidence="3" id="KW-1185">Reference proteome</keyword>
<keyword evidence="1" id="KW-1133">Transmembrane helix</keyword>
<feature type="transmembrane region" description="Helical" evidence="1">
    <location>
        <begin position="22"/>
        <end position="43"/>
    </location>
</feature>